<dbReference type="PANTHER" id="PTHR24255:SF25">
    <property type="entry name" value="COMPLEMENT C1R SUBCOMPONENT"/>
    <property type="match status" value="1"/>
</dbReference>
<dbReference type="InterPro" id="IPR035914">
    <property type="entry name" value="Sperma_CUB_dom_sf"/>
</dbReference>
<dbReference type="SUPFAM" id="SSF49854">
    <property type="entry name" value="Spermadhesin, CUB domain"/>
    <property type="match status" value="1"/>
</dbReference>
<dbReference type="PROSITE" id="PS01180">
    <property type="entry name" value="CUB"/>
    <property type="match status" value="1"/>
</dbReference>
<evidence type="ECO:0000256" key="4">
    <source>
        <dbReference type="ARBA" id="ARBA00023157"/>
    </source>
</evidence>
<keyword evidence="1" id="KW-0768">Sushi</keyword>
<dbReference type="GO" id="GO:0004252">
    <property type="term" value="F:serine-type endopeptidase activity"/>
    <property type="evidence" value="ECO:0007669"/>
    <property type="project" value="InterPro"/>
</dbReference>
<organism evidence="9 10">
    <name type="scientific">Ovis aries</name>
    <name type="common">Sheep</name>
    <dbReference type="NCBI Taxonomy" id="9940"/>
    <lineage>
        <taxon>Eukaryota</taxon>
        <taxon>Metazoa</taxon>
        <taxon>Chordata</taxon>
        <taxon>Craniata</taxon>
        <taxon>Vertebrata</taxon>
        <taxon>Euteleostomi</taxon>
        <taxon>Mammalia</taxon>
        <taxon>Eutheria</taxon>
        <taxon>Laurasiatheria</taxon>
        <taxon>Artiodactyla</taxon>
        <taxon>Ruminantia</taxon>
        <taxon>Pecora</taxon>
        <taxon>Bovidae</taxon>
        <taxon>Caprinae</taxon>
        <taxon>Ovis</taxon>
    </lineage>
</organism>
<dbReference type="SMART" id="SM00042">
    <property type="entry name" value="CUB"/>
    <property type="match status" value="1"/>
</dbReference>
<dbReference type="InterPro" id="IPR035976">
    <property type="entry name" value="Sushi/SCR/CCP_sf"/>
</dbReference>
<comment type="caution">
    <text evidence="9">The sequence shown here is derived from an EMBL/GenBank/DDBJ whole genome shotgun (WGS) entry which is preliminary data.</text>
</comment>
<dbReference type="Pfam" id="PF00089">
    <property type="entry name" value="Trypsin"/>
    <property type="match status" value="1"/>
</dbReference>
<protein>
    <recommendedName>
        <fullName evidence="8">CUB domain-containing protein</fullName>
    </recommendedName>
</protein>
<feature type="compositionally biased region" description="Basic and acidic residues" evidence="7">
    <location>
        <begin position="289"/>
        <end position="299"/>
    </location>
</feature>
<evidence type="ECO:0000256" key="6">
    <source>
        <dbReference type="PROSITE-ProRule" id="PRU00059"/>
    </source>
</evidence>
<evidence type="ECO:0000259" key="8">
    <source>
        <dbReference type="PROSITE" id="PS01180"/>
    </source>
</evidence>
<gene>
    <name evidence="9" type="ORF">JEQ12_015004</name>
</gene>
<dbReference type="InterPro" id="IPR000859">
    <property type="entry name" value="CUB_dom"/>
</dbReference>
<name>A0A836ABK5_SHEEP</name>
<keyword evidence="3" id="KW-0378">Hydrolase</keyword>
<evidence type="ECO:0000313" key="10">
    <source>
        <dbReference type="Proteomes" id="UP000664991"/>
    </source>
</evidence>
<comment type="caution">
    <text evidence="6">Lacks conserved residue(s) required for the propagation of feature annotation.</text>
</comment>
<dbReference type="SUPFAM" id="SSF50494">
    <property type="entry name" value="Trypsin-like serine proteases"/>
    <property type="match status" value="1"/>
</dbReference>
<feature type="domain" description="CUB" evidence="8">
    <location>
        <begin position="1"/>
        <end position="109"/>
    </location>
</feature>
<dbReference type="AlphaFoldDB" id="A0A836ABK5"/>
<evidence type="ECO:0000256" key="3">
    <source>
        <dbReference type="ARBA" id="ARBA00022825"/>
    </source>
</evidence>
<dbReference type="Gene3D" id="2.60.120.290">
    <property type="entry name" value="Spermadhesin, CUB domain"/>
    <property type="match status" value="1"/>
</dbReference>
<keyword evidence="5" id="KW-0325">Glycoprotein</keyword>
<dbReference type="InterPro" id="IPR001254">
    <property type="entry name" value="Trypsin_dom"/>
</dbReference>
<keyword evidence="2" id="KW-0732">Signal</keyword>
<dbReference type="EMBL" id="JAEMGP010000003">
    <property type="protein sequence ID" value="KAG5212575.1"/>
    <property type="molecule type" value="Genomic_DNA"/>
</dbReference>
<evidence type="ECO:0000256" key="2">
    <source>
        <dbReference type="ARBA" id="ARBA00022729"/>
    </source>
</evidence>
<dbReference type="Pfam" id="PF00431">
    <property type="entry name" value="CUB"/>
    <property type="match status" value="1"/>
</dbReference>
<keyword evidence="4" id="KW-1015">Disulfide bond</keyword>
<reference evidence="9 10" key="1">
    <citation type="submission" date="2020-12" db="EMBL/GenBank/DDBJ databases">
        <title>De novo assembly of Tibetan sheep genome.</title>
        <authorList>
            <person name="Li X."/>
        </authorList>
    </citation>
    <scope>NUCLEOTIDE SEQUENCE [LARGE SCALE GENOMIC DNA]</scope>
    <source>
        <tissue evidence="9">Heart</tissue>
    </source>
</reference>
<feature type="compositionally biased region" description="Basic and acidic residues" evidence="7">
    <location>
        <begin position="314"/>
        <end position="337"/>
    </location>
</feature>
<feature type="compositionally biased region" description="Pro residues" evidence="7">
    <location>
        <begin position="244"/>
        <end position="256"/>
    </location>
</feature>
<dbReference type="GO" id="GO:0072562">
    <property type="term" value="C:blood microparticle"/>
    <property type="evidence" value="ECO:0007669"/>
    <property type="project" value="TreeGrafter"/>
</dbReference>
<dbReference type="Gene3D" id="2.10.70.10">
    <property type="entry name" value="Complement Module, domain 1"/>
    <property type="match status" value="1"/>
</dbReference>
<feature type="region of interest" description="Disordered" evidence="7">
    <location>
        <begin position="239"/>
        <end position="337"/>
    </location>
</feature>
<dbReference type="PANTHER" id="PTHR24255">
    <property type="entry name" value="COMPLEMENT COMPONENT 1, S SUBCOMPONENT-RELATED"/>
    <property type="match status" value="1"/>
</dbReference>
<proteinExistence type="predicted"/>
<dbReference type="Gene3D" id="2.40.10.10">
    <property type="entry name" value="Trypsin-like serine proteases"/>
    <property type="match status" value="1"/>
</dbReference>
<dbReference type="GO" id="GO:0031638">
    <property type="term" value="P:zymogen activation"/>
    <property type="evidence" value="ECO:0007669"/>
    <property type="project" value="TreeGrafter"/>
</dbReference>
<evidence type="ECO:0000256" key="7">
    <source>
        <dbReference type="SAM" id="MobiDB-lite"/>
    </source>
</evidence>
<feature type="compositionally biased region" description="Basic and acidic residues" evidence="7">
    <location>
        <begin position="260"/>
        <end position="275"/>
    </location>
</feature>
<accession>A0A836ABK5</accession>
<dbReference type="Proteomes" id="UP000664991">
    <property type="component" value="Unassembled WGS sequence"/>
</dbReference>
<evidence type="ECO:0000313" key="9">
    <source>
        <dbReference type="EMBL" id="KAG5212575.1"/>
    </source>
</evidence>
<keyword evidence="3" id="KW-0720">Serine protease</keyword>
<keyword evidence="3" id="KW-0645">Protease</keyword>
<dbReference type="CDD" id="cd00041">
    <property type="entry name" value="CUB"/>
    <property type="match status" value="1"/>
</dbReference>
<dbReference type="InterPro" id="IPR043504">
    <property type="entry name" value="Peptidase_S1_PA_chymotrypsin"/>
</dbReference>
<evidence type="ECO:0000256" key="1">
    <source>
        <dbReference type="ARBA" id="ARBA00022659"/>
    </source>
</evidence>
<sequence length="337" mass="37670">MDQEENAQRFERTTVVTVHTGYRVKLVFWQFDLEPSEGCFYDYVKISADKKTLGVFCRQLGSPLGNPPGRMEFMSQGNKLLLTFHTDFSNEENGTDIFDKGFQAHHQAMVKDCGQPRSLPNGAFNYTTREGVNTYEAHIQYCCHEPFYKMHAKDGTSESERVCGKPVHLVEQRQHIIGGQKAKLGNFPWQAYTNIHGPGGGALLGDCWILKAAHTINPKDLQGQGNIFDSKEYEILAPHTGIKPSPPALEAPPSSFPPLHDPDLPGRRVDEDTVMRETQQQALKTMRKPGGDPGRRETPEGTTLDTGCPCAQSHTERVDEDLVTRVRDPTTGLEKCE</sequence>
<dbReference type="InterPro" id="IPR009003">
    <property type="entry name" value="Peptidase_S1_PA"/>
</dbReference>
<evidence type="ECO:0000256" key="5">
    <source>
        <dbReference type="ARBA" id="ARBA00023180"/>
    </source>
</evidence>
<dbReference type="SUPFAM" id="SSF57535">
    <property type="entry name" value="Complement control module/SCR domain"/>
    <property type="match status" value="1"/>
</dbReference>